<evidence type="ECO:0000259" key="6">
    <source>
        <dbReference type="PROSITE" id="PS51387"/>
    </source>
</evidence>
<dbReference type="PANTHER" id="PTHR42973:SF39">
    <property type="entry name" value="FAD-BINDING PCMH-TYPE DOMAIN-CONTAINING PROTEIN"/>
    <property type="match status" value="1"/>
</dbReference>
<evidence type="ECO:0000313" key="7">
    <source>
        <dbReference type="EMBL" id="TWP50386.1"/>
    </source>
</evidence>
<keyword evidence="5" id="KW-0560">Oxidoreductase</keyword>
<evidence type="ECO:0000256" key="1">
    <source>
        <dbReference type="ARBA" id="ARBA00001974"/>
    </source>
</evidence>
<evidence type="ECO:0000256" key="5">
    <source>
        <dbReference type="ARBA" id="ARBA00023002"/>
    </source>
</evidence>
<dbReference type="Pfam" id="PF01565">
    <property type="entry name" value="FAD_binding_4"/>
    <property type="match status" value="1"/>
</dbReference>
<comment type="cofactor">
    <cofactor evidence="1">
        <name>FAD</name>
        <dbReference type="ChEBI" id="CHEBI:57692"/>
    </cofactor>
</comment>
<dbReference type="GO" id="GO:0016491">
    <property type="term" value="F:oxidoreductase activity"/>
    <property type="evidence" value="ECO:0007669"/>
    <property type="project" value="UniProtKB-KW"/>
</dbReference>
<dbReference type="Gene3D" id="3.30.43.10">
    <property type="entry name" value="Uridine Diphospho-n-acetylenolpyruvylglucosamine Reductase, domain 2"/>
    <property type="match status" value="1"/>
</dbReference>
<dbReference type="InterPro" id="IPR016166">
    <property type="entry name" value="FAD-bd_PCMH"/>
</dbReference>
<dbReference type="InterPro" id="IPR016169">
    <property type="entry name" value="FAD-bd_PCMH_sub2"/>
</dbReference>
<gene>
    <name evidence="7" type="ORF">FKR81_19580</name>
</gene>
<dbReference type="InterPro" id="IPR006093">
    <property type="entry name" value="Oxy_OxRdtase_FAD_BS"/>
</dbReference>
<dbReference type="PROSITE" id="PS51387">
    <property type="entry name" value="FAD_PCMH"/>
    <property type="match status" value="1"/>
</dbReference>
<evidence type="ECO:0000256" key="3">
    <source>
        <dbReference type="ARBA" id="ARBA00022630"/>
    </source>
</evidence>
<evidence type="ECO:0000256" key="2">
    <source>
        <dbReference type="ARBA" id="ARBA00005466"/>
    </source>
</evidence>
<comment type="similarity">
    <text evidence="2">Belongs to the oxygen-dependent FAD-linked oxidoreductase family.</text>
</comment>
<feature type="domain" description="FAD-binding PCMH-type" evidence="6">
    <location>
        <begin position="53"/>
        <end position="221"/>
    </location>
</feature>
<keyword evidence="3" id="KW-0285">Flavoprotein</keyword>
<keyword evidence="4" id="KW-0274">FAD</keyword>
<dbReference type="Gene3D" id="3.40.462.20">
    <property type="match status" value="1"/>
</dbReference>
<evidence type="ECO:0000256" key="4">
    <source>
        <dbReference type="ARBA" id="ARBA00022827"/>
    </source>
</evidence>
<dbReference type="OrthoDB" id="9775082at2"/>
<protein>
    <submittedName>
        <fullName evidence="7">FAD-binding oxidoreductase</fullName>
    </submittedName>
</protein>
<dbReference type="SUPFAM" id="SSF56176">
    <property type="entry name" value="FAD-binding/transporter-associated domain-like"/>
    <property type="match status" value="1"/>
</dbReference>
<dbReference type="RefSeq" id="WP_146353547.1">
    <property type="nucleotide sequence ID" value="NZ_VOBR01000012.1"/>
</dbReference>
<dbReference type="Pfam" id="PF08031">
    <property type="entry name" value="BBE"/>
    <property type="match status" value="1"/>
</dbReference>
<dbReference type="InterPro" id="IPR036318">
    <property type="entry name" value="FAD-bd_PCMH-like_sf"/>
</dbReference>
<reference evidence="7 8" key="1">
    <citation type="submission" date="2019-07" db="EMBL/GenBank/DDBJ databases">
        <title>Lentzea xizangensis sp. nov., isolated from Qinghai-Tibetan Plateau Soils.</title>
        <authorList>
            <person name="Huang J."/>
        </authorList>
    </citation>
    <scope>NUCLEOTIDE SEQUENCE [LARGE SCALE GENOMIC DNA]</scope>
    <source>
        <strain evidence="7 8">FXJ1.1311</strain>
    </source>
</reference>
<comment type="caution">
    <text evidence="7">The sequence shown here is derived from an EMBL/GenBank/DDBJ whole genome shotgun (WGS) entry which is preliminary data.</text>
</comment>
<dbReference type="InterPro" id="IPR050416">
    <property type="entry name" value="FAD-linked_Oxidoreductase"/>
</dbReference>
<keyword evidence="8" id="KW-1185">Reference proteome</keyword>
<dbReference type="InterPro" id="IPR006094">
    <property type="entry name" value="Oxid_FAD_bind_N"/>
</dbReference>
<dbReference type="AlphaFoldDB" id="A0A563ERT1"/>
<accession>A0A563ERT1</accession>
<dbReference type="PANTHER" id="PTHR42973">
    <property type="entry name" value="BINDING OXIDOREDUCTASE, PUTATIVE (AFU_ORTHOLOGUE AFUA_1G17690)-RELATED"/>
    <property type="match status" value="1"/>
</dbReference>
<dbReference type="InterPro" id="IPR012951">
    <property type="entry name" value="BBE"/>
</dbReference>
<dbReference type="InterPro" id="IPR016167">
    <property type="entry name" value="FAD-bd_PCMH_sub1"/>
</dbReference>
<dbReference type="Proteomes" id="UP000316639">
    <property type="component" value="Unassembled WGS sequence"/>
</dbReference>
<dbReference type="EMBL" id="VOBR01000012">
    <property type="protein sequence ID" value="TWP50386.1"/>
    <property type="molecule type" value="Genomic_DNA"/>
</dbReference>
<evidence type="ECO:0000313" key="8">
    <source>
        <dbReference type="Proteomes" id="UP000316639"/>
    </source>
</evidence>
<dbReference type="GO" id="GO:0071949">
    <property type="term" value="F:FAD binding"/>
    <property type="evidence" value="ECO:0007669"/>
    <property type="project" value="InterPro"/>
</dbReference>
<dbReference type="PROSITE" id="PS00862">
    <property type="entry name" value="OX2_COVAL_FAD"/>
    <property type="match status" value="1"/>
</dbReference>
<proteinExistence type="inferred from homology"/>
<name>A0A563ERT1_9PSEU</name>
<organism evidence="7 8">
    <name type="scientific">Lentzea tibetensis</name>
    <dbReference type="NCBI Taxonomy" id="2591470"/>
    <lineage>
        <taxon>Bacteria</taxon>
        <taxon>Bacillati</taxon>
        <taxon>Actinomycetota</taxon>
        <taxon>Actinomycetes</taxon>
        <taxon>Pseudonocardiales</taxon>
        <taxon>Pseudonocardiaceae</taxon>
        <taxon>Lentzea</taxon>
    </lineage>
</organism>
<sequence>MSAGPDSQIAAEFPSTALPASFWSGLAAQLSGELVLPGDPGYVFAKQLQNYEFDAIEPAAVAYCETARDVQACLRFARGHDVRVHIRSGGHSFNGCSTGTGLVIDVSRINHVIAGPTVQLGAGSQSVDVLDALHRQGAQVVTGTFPTVSAGGFLSGGGIGWQTRKFGIGSDRIVSARVVLADGRLVHCSATEEPDLFWAVRGGGGGNFGVVVEFEVRPIEAPLLVGYETTWPISAAAEVMAAWQAWCMDGSEDLGSSLVVLPAFGPDNPPMVKVWGVHLGSRDQLDAALDELAERVGVAPLSRTSSDPAPYGKVMHSQLCGGNGLAECHRTGSNPVAVGHRHPYTRQSYRLIDRALDVQETAEVIQAWDPSLNRERYVLCIAIGGAANRVCRTETAYAHREAQFLIGYQIALRGDDRPAEDVAFMNAWADRADALLTPLSCGAYVNFPSSNPDADWLSECYGENLSRLRRVKRKYDPTGMFQHAQGI</sequence>
<dbReference type="Gene3D" id="3.30.465.10">
    <property type="match status" value="1"/>
</dbReference>